<dbReference type="SMART" id="SM00827">
    <property type="entry name" value="PKS_AT"/>
    <property type="match status" value="1"/>
</dbReference>
<dbReference type="InterPro" id="IPR011032">
    <property type="entry name" value="GroES-like_sf"/>
</dbReference>
<keyword evidence="3" id="KW-0808">Transferase</keyword>
<dbReference type="SUPFAM" id="SSF55048">
    <property type="entry name" value="Probable ACP-binding domain of malonyl-CoA ACP transacylase"/>
    <property type="match status" value="1"/>
</dbReference>
<feature type="active site" description="Proton acceptor; for dehydratase activity" evidence="8">
    <location>
        <position position="959"/>
    </location>
</feature>
<keyword evidence="1" id="KW-0596">Phosphopantetheine</keyword>
<feature type="region of interest" description="N-terminal hotdog fold" evidence="8">
    <location>
        <begin position="927"/>
        <end position="1061"/>
    </location>
</feature>
<dbReference type="Pfam" id="PF14765">
    <property type="entry name" value="PS-DH"/>
    <property type="match status" value="1"/>
</dbReference>
<dbReference type="InterPro" id="IPR020806">
    <property type="entry name" value="PKS_PP-bd"/>
</dbReference>
<dbReference type="Gene3D" id="3.90.180.10">
    <property type="entry name" value="Medium-chain alcohol dehydrogenases, catalytic domain"/>
    <property type="match status" value="1"/>
</dbReference>
<dbReference type="InterPro" id="IPR016035">
    <property type="entry name" value="Acyl_Trfase/lysoPLipase"/>
</dbReference>
<dbReference type="InterPro" id="IPR049900">
    <property type="entry name" value="PKS_mFAS_DH"/>
</dbReference>
<dbReference type="GO" id="GO:0004312">
    <property type="term" value="F:fatty acid synthase activity"/>
    <property type="evidence" value="ECO:0007669"/>
    <property type="project" value="TreeGrafter"/>
</dbReference>
<dbReference type="InterPro" id="IPR013217">
    <property type="entry name" value="Methyltransf_12"/>
</dbReference>
<dbReference type="SUPFAM" id="SSF53335">
    <property type="entry name" value="S-adenosyl-L-methionine-dependent methyltransferases"/>
    <property type="match status" value="1"/>
</dbReference>
<keyword evidence="6" id="KW-0511">Multifunctional enzyme</keyword>
<evidence type="ECO:0000313" key="13">
    <source>
        <dbReference type="Proteomes" id="UP000462212"/>
    </source>
</evidence>
<dbReference type="PROSITE" id="PS52004">
    <property type="entry name" value="KS3_2"/>
    <property type="match status" value="1"/>
</dbReference>
<keyword evidence="4" id="KW-0521">NADP</keyword>
<dbReference type="Gene3D" id="3.40.366.10">
    <property type="entry name" value="Malonyl-Coenzyme A Acyl Carrier Protein, domain 2"/>
    <property type="match status" value="1"/>
</dbReference>
<evidence type="ECO:0000256" key="6">
    <source>
        <dbReference type="ARBA" id="ARBA00023268"/>
    </source>
</evidence>
<dbReference type="PROSITE" id="PS00012">
    <property type="entry name" value="PHOSPHOPANTETHEINE"/>
    <property type="match status" value="1"/>
</dbReference>
<feature type="active site" description="Proton donor; for dehydratase activity" evidence="8">
    <location>
        <position position="1151"/>
    </location>
</feature>
<dbReference type="SUPFAM" id="SSF53901">
    <property type="entry name" value="Thiolase-like"/>
    <property type="match status" value="1"/>
</dbReference>
<evidence type="ECO:0000259" key="11">
    <source>
        <dbReference type="PROSITE" id="PS52019"/>
    </source>
</evidence>
<dbReference type="InterPro" id="IPR036736">
    <property type="entry name" value="ACP-like_sf"/>
</dbReference>
<evidence type="ECO:0000256" key="5">
    <source>
        <dbReference type="ARBA" id="ARBA00023002"/>
    </source>
</evidence>
<dbReference type="SUPFAM" id="SSF47336">
    <property type="entry name" value="ACP-like"/>
    <property type="match status" value="1"/>
</dbReference>
<proteinExistence type="predicted"/>
<dbReference type="SUPFAM" id="SSF51735">
    <property type="entry name" value="NAD(P)-binding Rossmann-fold domains"/>
    <property type="match status" value="2"/>
</dbReference>
<dbReference type="SMART" id="SM00826">
    <property type="entry name" value="PKS_DH"/>
    <property type="match status" value="1"/>
</dbReference>
<dbReference type="CDD" id="cd00833">
    <property type="entry name" value="PKS"/>
    <property type="match status" value="1"/>
</dbReference>
<dbReference type="InterPro" id="IPR006162">
    <property type="entry name" value="Ppantetheine_attach_site"/>
</dbReference>
<dbReference type="Pfam" id="PF21089">
    <property type="entry name" value="PKS_DH_N"/>
    <property type="match status" value="1"/>
</dbReference>
<evidence type="ECO:0000256" key="1">
    <source>
        <dbReference type="ARBA" id="ARBA00022450"/>
    </source>
</evidence>
<dbReference type="InterPro" id="IPR049551">
    <property type="entry name" value="PKS_DH_C"/>
</dbReference>
<dbReference type="InterPro" id="IPR014031">
    <property type="entry name" value="Ketoacyl_synth_C"/>
</dbReference>
<dbReference type="Pfam" id="PF02801">
    <property type="entry name" value="Ketoacyl-synt_C"/>
    <property type="match status" value="1"/>
</dbReference>
<dbReference type="OrthoDB" id="329835at2759"/>
<evidence type="ECO:0000256" key="7">
    <source>
        <dbReference type="ARBA" id="ARBA00023315"/>
    </source>
</evidence>
<feature type="domain" description="Carrier" evidence="9">
    <location>
        <begin position="2444"/>
        <end position="2521"/>
    </location>
</feature>
<dbReference type="GO" id="GO:0006633">
    <property type="term" value="P:fatty acid biosynthetic process"/>
    <property type="evidence" value="ECO:0007669"/>
    <property type="project" value="TreeGrafter"/>
</dbReference>
<feature type="domain" description="PKS/mFAS DH" evidence="11">
    <location>
        <begin position="927"/>
        <end position="1242"/>
    </location>
</feature>
<feature type="region of interest" description="C-terminal hotdog fold" evidence="8">
    <location>
        <begin position="1086"/>
        <end position="1242"/>
    </location>
</feature>
<dbReference type="CDD" id="cd02440">
    <property type="entry name" value="AdoMet_MTases"/>
    <property type="match status" value="1"/>
</dbReference>
<dbReference type="Gene3D" id="1.10.1200.10">
    <property type="entry name" value="ACP-like"/>
    <property type="match status" value="1"/>
</dbReference>
<keyword evidence="5" id="KW-0560">Oxidoreductase</keyword>
<dbReference type="EMBL" id="QGMJ01000553">
    <property type="protein sequence ID" value="TVY35171.1"/>
    <property type="molecule type" value="Genomic_DNA"/>
</dbReference>
<dbReference type="InterPro" id="IPR016036">
    <property type="entry name" value="Malonyl_transacylase_ACP-bd"/>
</dbReference>
<evidence type="ECO:0000313" key="12">
    <source>
        <dbReference type="EMBL" id="TVY35171.1"/>
    </source>
</evidence>
<dbReference type="InterPro" id="IPR042104">
    <property type="entry name" value="PKS_dehydratase_sf"/>
</dbReference>
<evidence type="ECO:0000259" key="10">
    <source>
        <dbReference type="PROSITE" id="PS52004"/>
    </source>
</evidence>
<keyword evidence="7" id="KW-0012">Acyltransferase</keyword>
<dbReference type="GO" id="GO:0031177">
    <property type="term" value="F:phosphopantetheine binding"/>
    <property type="evidence" value="ECO:0007669"/>
    <property type="project" value="InterPro"/>
</dbReference>
<dbReference type="Gene3D" id="3.40.47.10">
    <property type="match status" value="1"/>
</dbReference>
<dbReference type="Gene3D" id="3.40.50.720">
    <property type="entry name" value="NAD(P)-binding Rossmann-like Domain"/>
    <property type="match status" value="1"/>
</dbReference>
<organism evidence="12 13">
    <name type="scientific">Lachnellula subtilissima</name>
    <dbReference type="NCBI Taxonomy" id="602034"/>
    <lineage>
        <taxon>Eukaryota</taxon>
        <taxon>Fungi</taxon>
        <taxon>Dikarya</taxon>
        <taxon>Ascomycota</taxon>
        <taxon>Pezizomycotina</taxon>
        <taxon>Leotiomycetes</taxon>
        <taxon>Helotiales</taxon>
        <taxon>Lachnaceae</taxon>
        <taxon>Lachnellula</taxon>
    </lineage>
</organism>
<dbReference type="PANTHER" id="PTHR43775">
    <property type="entry name" value="FATTY ACID SYNTHASE"/>
    <property type="match status" value="1"/>
</dbReference>
<dbReference type="SMART" id="SM00822">
    <property type="entry name" value="PKS_KR"/>
    <property type="match status" value="1"/>
</dbReference>
<dbReference type="SUPFAM" id="SSF52151">
    <property type="entry name" value="FabD/lysophospholipase-like"/>
    <property type="match status" value="1"/>
</dbReference>
<evidence type="ECO:0000256" key="2">
    <source>
        <dbReference type="ARBA" id="ARBA00022553"/>
    </source>
</evidence>
<dbReference type="InterPro" id="IPR049552">
    <property type="entry name" value="PKS_DH_N"/>
</dbReference>
<gene>
    <name evidence="12" type="primary">azaB_3</name>
    <name evidence="12" type="ORF">LSUB1_G006956</name>
</gene>
<feature type="domain" description="Ketosynthase family 3 (KS3)" evidence="10">
    <location>
        <begin position="1"/>
        <end position="425"/>
    </location>
</feature>
<dbReference type="PROSITE" id="PS50075">
    <property type="entry name" value="CARRIER"/>
    <property type="match status" value="1"/>
</dbReference>
<dbReference type="FunFam" id="3.40.50.720:FF:000209">
    <property type="entry name" value="Polyketide synthase Pks12"/>
    <property type="match status" value="1"/>
</dbReference>
<dbReference type="Pfam" id="PF16197">
    <property type="entry name" value="KAsynt_C_assoc"/>
    <property type="match status" value="1"/>
</dbReference>
<keyword evidence="2" id="KW-0597">Phosphoprotein</keyword>
<protein>
    <submittedName>
        <fullName evidence="12">Highly reducing polyketide synthase</fullName>
    </submittedName>
</protein>
<dbReference type="Pfam" id="PF00107">
    <property type="entry name" value="ADH_zinc_N"/>
    <property type="match status" value="1"/>
</dbReference>
<dbReference type="InterPro" id="IPR020807">
    <property type="entry name" value="PKS_DH"/>
</dbReference>
<keyword evidence="13" id="KW-1185">Reference proteome</keyword>
<dbReference type="GO" id="GO:0030639">
    <property type="term" value="P:polyketide biosynthetic process"/>
    <property type="evidence" value="ECO:0007669"/>
    <property type="project" value="UniProtKB-ARBA"/>
</dbReference>
<dbReference type="PROSITE" id="PS52019">
    <property type="entry name" value="PKS_MFAS_DH"/>
    <property type="match status" value="1"/>
</dbReference>
<dbReference type="Pfam" id="PF00698">
    <property type="entry name" value="Acyl_transf_1"/>
    <property type="match status" value="1"/>
</dbReference>
<dbReference type="InterPro" id="IPR036291">
    <property type="entry name" value="NAD(P)-bd_dom_sf"/>
</dbReference>
<dbReference type="CDD" id="cd05195">
    <property type="entry name" value="enoyl_red"/>
    <property type="match status" value="1"/>
</dbReference>
<dbReference type="InterPro" id="IPR020841">
    <property type="entry name" value="PKS_Beta-ketoAc_synthase_dom"/>
</dbReference>
<dbReference type="Gene3D" id="3.40.50.150">
    <property type="entry name" value="Vaccinia Virus protein VP39"/>
    <property type="match status" value="1"/>
</dbReference>
<dbReference type="InterPro" id="IPR014043">
    <property type="entry name" value="Acyl_transferase_dom"/>
</dbReference>
<dbReference type="SUPFAM" id="SSF50129">
    <property type="entry name" value="GroES-like"/>
    <property type="match status" value="1"/>
</dbReference>
<dbReference type="InterPro" id="IPR020843">
    <property type="entry name" value="ER"/>
</dbReference>
<dbReference type="SMART" id="SM00823">
    <property type="entry name" value="PKS_PP"/>
    <property type="match status" value="1"/>
</dbReference>
<dbReference type="InterPro" id="IPR001227">
    <property type="entry name" value="Ac_transferase_dom_sf"/>
</dbReference>
<dbReference type="Pfam" id="PF23114">
    <property type="entry name" value="NAD-bd_HRPKS_sdrA"/>
    <property type="match status" value="1"/>
</dbReference>
<dbReference type="InterPro" id="IPR056501">
    <property type="entry name" value="NAD-bd_HRPKS_sdrA"/>
</dbReference>
<dbReference type="Pfam" id="PF08242">
    <property type="entry name" value="Methyltransf_12"/>
    <property type="match status" value="1"/>
</dbReference>
<dbReference type="Pfam" id="PF23297">
    <property type="entry name" value="ACP_SdgA_C"/>
    <property type="match status" value="1"/>
</dbReference>
<dbReference type="InterPro" id="IPR013968">
    <property type="entry name" value="PKS_KR"/>
</dbReference>
<dbReference type="Pfam" id="PF00109">
    <property type="entry name" value="ketoacyl-synt"/>
    <property type="match status" value="1"/>
</dbReference>
<dbReference type="InterPro" id="IPR029063">
    <property type="entry name" value="SAM-dependent_MTases_sf"/>
</dbReference>
<sequence>MPIAIIGISCRFPGDATSPEKLWEMVAEKRSAWSEIPSNRFNQESFYHPVGGHLSTMNVKGGHFMSEDIALFDASFFNFTAELASSMDPQYRLQLESAFEALENAGVSIEKLAKSNTSVFTATFQRDYHDSLMRDPETLPRSFLTGNGMAMMSARLSHFFDLRGSSVTVDTGCSGGLTALHLACQSIRTGEASMALVGGASIMLNPDMFIILSSLGMVSEDGISHSFDAEPGGYGRGEGIATLLLKPLEDAVRDGDLVRAVIRETALNQDGKTPTITSPSQEAQEELIRACYNRSGLDPRDTTYAEAHGTGTKTGDPIEAGAIGAVLGRSRPANKPLYIGSIKSNLGHLEAASGLASIIKMVLAFEKGCLPPSIHFHSPNPKIQFDKLNLKVVTELIPWPEDSLKRVSINNFGYGGSNAHVILEAAEQQNPTQKITNGITNGICSESKQSMVFILSAKDKNSLKTMASDLSGFLEAKTPYKNKIRMEDLAYTLGQRRSRFAWRLAASAKSLPGLIKAFREDGTTPQHSSGAPRLGFVFNGQGAQWHAMGRELIAVYPVFKQCMLEAEQHLKDFGAKWSLIAEELSRDAKSTRVNEAQYSLPMSCSVQLALVRLLASWGIKATAVTGHSSGEVSGAFAAGALNLRQALAIVYHRGVLNNVLIHTSKLRGAMMAVGLGPDDLHKYTLSGPAGKVVNACTNSPTSVTLSGDLEAIELLEEALIADKVFARRLKVETAYHSHHMEPLAKDYLSALDKDVVELGDFNGVLYYSPVTGEFVKTAQELGPEHWVSNMVKPVLFLDSFRNMCIESPTSESLEPQTNIDVVVEIGPHGALAGPIRQILTDPKLKGFGITYASCLTRNEDAVHTMQSLASLLLSKGYPVDIAAVNFPRPTSGLKVLDLPKYPWNHSSRFWMEPRVNKAWRQRKRPGHDLLGSLVPGSTSLAPTWKHVIRIDEIPWVRDHMVGSDIIYPGAGFIVMAIEAMRELHLQEQRTVDGYYLRSVEIMKALVIPDTLEGVEVQLSFQPSDSRELDPSWREFHIYSMTPDNECIEHSSGSISTKYNHADNLAGLSRRQMKSTIDFDPDTSTRTTKVDTKDFFQSFAALGIKHGPSFQNLTAINVGQGESEVAFEIADTASLMPGGTQHAHVLHPITLDAIFQASYSPLPVADLQRMGAAIPRSIKSMFISSNIGAEAHHQFQTFQSLNDHSSQGFNVSMKLFSKEDTSHTPVLEIDELHCRSVGKVVSQEIDSKNKNDSVVIQWEPSIEFSDHLGLQNLLRMSADSSEAILIANLKRATFHLINDALDRLTLDESDGLVGHQKLFFNWMKLQKTKAEMNELAPDSCSWLKTSEGVKQMLYGNVSLASVNGEMLVRIGENLSEILTNEVAPLELMLEDKLLYSYYEKAVHYDRSLEQVHKLVKLFGHYNPKGKILEIGGGTGSCTGKVLDALSDSRPGYDPRFAHYDFTDISSGFFEVAREKFDRWRDQMGFKRLDIEQDPSKQSFELGSYDLIIACQVLHATKAMNTTMTHVRQLLKPGGKLIMMETTQEAIDAQLVFGTLPGWWLSEEKERKHSPNLTVPHWDKVLKRCGFSGLDVEARDCEDDDNYAMSVIMSTAKRDDSPRFPEQIVLVYTDALPPQPWLEQLKVLLAKLTSTNVTVERLDRLNPSGKVCIFLSEMEHTFLSKMDETRFEKIKALLTRSQGVFWITRGAALECKNPSVALQTGLLRTLRLEDTGRQYITLDIDSESEPWTASTTSAIWDVFRLTFDLSIGKPVVDCEYALRGSGILVPRMYSDVAENYSIPAAELMDTKLEPFYQSNREIRLDVAVPGLLDSLAFIDVGSTDETLPDDFVEIRPEAFGLNFRDLMVSMGQLKEKVMGFECSGRITRLGPNPSHGLQINDRICALTHNGHYSNFVRVHSTGVARIPDDMTFEVAASIPMIFITAYHALVDTARLESGETVLIHAAAGGVGQAAIMIAKWIGAKIFVTVGSNEKRDFLTKTYGIPPNHMFSSRDNSFAAGIMAATDFKGVDVLLNSLSGELLQEGWNIMAYHGRLVEIGKRDIQLNKNLEMLPFHRAISFSAIDLIHLGNYKNRVVSRVLASVLELFSNHDIQPVQPISVLPISEIQRGFRILQAGKQFGKIVIKPQLGDLVQVLPTRKVLRLSPDASYLIVGGMGGLGRSIAQWLVRHGAKTLIMVSRSAASQNDAELHLNRLKAQGCRVILKNCNIANEGDLSGVLSECALKFPPIKGVIQAAMVLQDSVFEHMNFQQWQKAVHPKVAGTYNLHRQLGVELDFFVMLSSSAGVVGNTSQANYAAGGTFEDAFARYRASQGLPAVSLDLGMVQSVGYVSETKGVAERLAKLGWRPLGEQEVFHILETAMLHPRRDPRSSQIITGLEALENDDDIVWRREPRFWTPKHQNNQRHNSTAGHRSNDAITLQDGLSNADSSETAVALVTAAVISKLSAMFMLPDDEIKDSAPLSHYGVDSLVAVELRNWLNTHADCDISIFDVLQSVSLKALAGKVVERSKHVVNVKS</sequence>
<accession>A0A8H8U5U3</accession>
<reference evidence="12 13" key="1">
    <citation type="submission" date="2018-05" db="EMBL/GenBank/DDBJ databases">
        <title>Genome sequencing and assembly of the regulated plant pathogen Lachnellula willkommii and related sister species for the development of diagnostic species identification markers.</title>
        <authorList>
            <person name="Giroux E."/>
            <person name="Bilodeau G."/>
        </authorList>
    </citation>
    <scope>NUCLEOTIDE SEQUENCE [LARGE SCALE GENOMIC DNA]</scope>
    <source>
        <strain evidence="12 13">CBS 197.66</strain>
    </source>
</reference>
<evidence type="ECO:0000256" key="8">
    <source>
        <dbReference type="PROSITE-ProRule" id="PRU01363"/>
    </source>
</evidence>
<dbReference type="InterPro" id="IPR032821">
    <property type="entry name" value="PKS_assoc"/>
</dbReference>
<dbReference type="SMART" id="SM00825">
    <property type="entry name" value="PKS_KS"/>
    <property type="match status" value="1"/>
</dbReference>
<dbReference type="SMART" id="SM00829">
    <property type="entry name" value="PKS_ER"/>
    <property type="match status" value="1"/>
</dbReference>
<dbReference type="InterPro" id="IPR013149">
    <property type="entry name" value="ADH-like_C"/>
</dbReference>
<dbReference type="GO" id="GO:0016491">
    <property type="term" value="F:oxidoreductase activity"/>
    <property type="evidence" value="ECO:0007669"/>
    <property type="project" value="UniProtKB-KW"/>
</dbReference>
<evidence type="ECO:0000256" key="4">
    <source>
        <dbReference type="ARBA" id="ARBA00022857"/>
    </source>
</evidence>
<dbReference type="InterPro" id="IPR057326">
    <property type="entry name" value="KR_dom"/>
</dbReference>
<evidence type="ECO:0000259" key="9">
    <source>
        <dbReference type="PROSITE" id="PS50075"/>
    </source>
</evidence>
<dbReference type="InterPro" id="IPR009081">
    <property type="entry name" value="PP-bd_ACP"/>
</dbReference>
<dbReference type="InterPro" id="IPR016039">
    <property type="entry name" value="Thiolase-like"/>
</dbReference>
<dbReference type="InterPro" id="IPR014030">
    <property type="entry name" value="Ketoacyl_synth_N"/>
</dbReference>
<comment type="caution">
    <text evidence="12">The sequence shown here is derived from an EMBL/GenBank/DDBJ whole genome shotgun (WGS) entry which is preliminary data.</text>
</comment>
<dbReference type="Proteomes" id="UP000462212">
    <property type="component" value="Unassembled WGS sequence"/>
</dbReference>
<dbReference type="Pfam" id="PF08659">
    <property type="entry name" value="KR"/>
    <property type="match status" value="1"/>
</dbReference>
<dbReference type="InterPro" id="IPR050091">
    <property type="entry name" value="PKS_NRPS_Biosynth_Enz"/>
</dbReference>
<dbReference type="Gene3D" id="3.10.129.110">
    <property type="entry name" value="Polyketide synthase dehydratase"/>
    <property type="match status" value="1"/>
</dbReference>
<evidence type="ECO:0000256" key="3">
    <source>
        <dbReference type="ARBA" id="ARBA00022679"/>
    </source>
</evidence>
<dbReference type="GO" id="GO:1901336">
    <property type="term" value="P:lactone biosynthetic process"/>
    <property type="evidence" value="ECO:0007669"/>
    <property type="project" value="UniProtKB-ARBA"/>
</dbReference>
<name>A0A8H8U5U3_9HELO</name>
<dbReference type="PANTHER" id="PTHR43775:SF29">
    <property type="entry name" value="ASPERFURANONE POLYKETIDE SYNTHASE AFOG-RELATED"/>
    <property type="match status" value="1"/>
</dbReference>